<dbReference type="Pfam" id="PF17963">
    <property type="entry name" value="Big_9"/>
    <property type="match status" value="1"/>
</dbReference>
<feature type="compositionally biased region" description="Polar residues" evidence="1">
    <location>
        <begin position="409"/>
        <end position="421"/>
    </location>
</feature>
<feature type="signal peptide" evidence="3">
    <location>
        <begin position="1"/>
        <end position="27"/>
    </location>
</feature>
<evidence type="ECO:0000256" key="3">
    <source>
        <dbReference type="SAM" id="SignalP"/>
    </source>
</evidence>
<reference evidence="4 5" key="1">
    <citation type="submission" date="2017-11" db="EMBL/GenBank/DDBJ databases">
        <title>Genomic Encyclopedia of Archaeal and Bacterial Type Strains, Phase II (KMG-II): From Individual Species to Whole Genera.</title>
        <authorList>
            <person name="Goeker M."/>
        </authorList>
    </citation>
    <scope>NUCLEOTIDE SEQUENCE [LARGE SCALE GENOMIC DNA]</scope>
    <source>
        <strain evidence="4 5">DSM 25625</strain>
    </source>
</reference>
<feature type="compositionally biased region" description="Gly residues" evidence="1">
    <location>
        <begin position="197"/>
        <end position="212"/>
    </location>
</feature>
<dbReference type="Gene3D" id="2.60.40.3440">
    <property type="match status" value="1"/>
</dbReference>
<protein>
    <submittedName>
        <fullName evidence="4">Glycine rich protein</fullName>
    </submittedName>
</protein>
<keyword evidence="2" id="KW-1133">Transmembrane helix</keyword>
<comment type="caution">
    <text evidence="4">The sequence shown here is derived from an EMBL/GenBank/DDBJ whole genome shotgun (WGS) entry which is preliminary data.</text>
</comment>
<dbReference type="Proteomes" id="UP000230161">
    <property type="component" value="Unassembled WGS sequence"/>
</dbReference>
<feature type="region of interest" description="Disordered" evidence="1">
    <location>
        <begin position="191"/>
        <end position="243"/>
    </location>
</feature>
<dbReference type="OrthoDB" id="9813456at2"/>
<feature type="transmembrane region" description="Helical" evidence="2">
    <location>
        <begin position="431"/>
        <end position="450"/>
    </location>
</feature>
<evidence type="ECO:0000256" key="2">
    <source>
        <dbReference type="SAM" id="Phobius"/>
    </source>
</evidence>
<dbReference type="RefSeq" id="WP_157802747.1">
    <property type="nucleotide sequence ID" value="NZ_PGFB01000001.1"/>
</dbReference>
<dbReference type="AlphaFoldDB" id="A0A2M9C3J1"/>
<feature type="compositionally biased region" description="Gly residues" evidence="1">
    <location>
        <begin position="229"/>
        <end position="243"/>
    </location>
</feature>
<keyword evidence="2" id="KW-0472">Membrane</keyword>
<proteinExistence type="predicted"/>
<sequence length="458" mass="43189">MKNRTLTLFGLAVGALIVTQISLPAHAQTDGRADGGPVTIGQTATKVFTFTGAPETWVVPAGISTVTVSALGAGGGSNGDGSTAGSYGAQLTGVLNVTPGQNLIISVGGVGGTAPENRLGGWGGMGAGGGDTPDNHQGVQGGGGGGASTIETSLGTAAFVAGGGGGDGGYGANEGGAGGAAGTGVGVTEQGMTAVGSRGGNGAGPGSGGGGEASTAPTSAGANGSHESWGGGDGGGGGGGVRGGSGGAAGGFGSGGGGGGGAGGSFIAPGVQSPSIAVGSNLAQNGSITLSWVTYLNCTANTMQADIIEDQTSTVQLPCSSSFPLTAITVLTAPVHASIFNVDLSTGSVDVAPVYGYTGPDSFTIEIQDASGGAEHVTVTLNVTEQTTSESPQVGGDRLGEASAGADRASSTPVGTQSRMLAATGSSSSPAWVLIAALCLGVGSLMIAACNRSRSRRP</sequence>
<gene>
    <name evidence="4" type="ORF">CLV54_0131</name>
</gene>
<accession>A0A2M9C3J1</accession>
<feature type="region of interest" description="Disordered" evidence="1">
    <location>
        <begin position="385"/>
        <end position="421"/>
    </location>
</feature>
<dbReference type="EMBL" id="PGFB01000001">
    <property type="protein sequence ID" value="PJJ65104.1"/>
    <property type="molecule type" value="Genomic_DNA"/>
</dbReference>
<keyword evidence="3" id="KW-0732">Signal</keyword>
<evidence type="ECO:0000256" key="1">
    <source>
        <dbReference type="SAM" id="MobiDB-lite"/>
    </source>
</evidence>
<name>A0A2M9C3J1_9MICO</name>
<evidence type="ECO:0000313" key="5">
    <source>
        <dbReference type="Proteomes" id="UP000230161"/>
    </source>
</evidence>
<organism evidence="4 5">
    <name type="scientific">Compostimonas suwonensis</name>
    <dbReference type="NCBI Taxonomy" id="1048394"/>
    <lineage>
        <taxon>Bacteria</taxon>
        <taxon>Bacillati</taxon>
        <taxon>Actinomycetota</taxon>
        <taxon>Actinomycetes</taxon>
        <taxon>Micrococcales</taxon>
        <taxon>Microbacteriaceae</taxon>
        <taxon>Compostimonas</taxon>
    </lineage>
</organism>
<keyword evidence="2" id="KW-0812">Transmembrane</keyword>
<feature type="chain" id="PRO_5014754106" evidence="3">
    <location>
        <begin position="28"/>
        <end position="458"/>
    </location>
</feature>
<feature type="compositionally biased region" description="Low complexity" evidence="1">
    <location>
        <begin position="213"/>
        <end position="222"/>
    </location>
</feature>
<keyword evidence="5" id="KW-1185">Reference proteome</keyword>
<evidence type="ECO:0000313" key="4">
    <source>
        <dbReference type="EMBL" id="PJJ65104.1"/>
    </source>
</evidence>